<dbReference type="eggNOG" id="COG1269">
    <property type="taxonomic scope" value="Bacteria"/>
</dbReference>
<dbReference type="NCBIfam" id="TIGR04178">
    <property type="entry name" value="exo_archaeo"/>
    <property type="match status" value="1"/>
</dbReference>
<dbReference type="GO" id="GO:0005886">
    <property type="term" value="C:plasma membrane"/>
    <property type="evidence" value="ECO:0007669"/>
    <property type="project" value="UniProtKB-SubCell"/>
</dbReference>
<keyword evidence="7 8" id="KW-0472">Membrane</keyword>
<dbReference type="EMBL" id="ABVL01000007">
    <property type="protein sequence ID" value="EDY19587.1"/>
    <property type="molecule type" value="Genomic_DNA"/>
</dbReference>
<keyword evidence="5" id="KW-0378">Hydrolase</keyword>
<accession>B4D1H5</accession>
<dbReference type="STRING" id="497964.CfE428DRAFT_2763"/>
<evidence type="ECO:0000313" key="9">
    <source>
        <dbReference type="EMBL" id="EDY19587.1"/>
    </source>
</evidence>
<dbReference type="AlphaFoldDB" id="B4D1H5"/>
<keyword evidence="6 8" id="KW-1133">Transmembrane helix</keyword>
<evidence type="ECO:0008006" key="11">
    <source>
        <dbReference type="Google" id="ProtNLM"/>
    </source>
</evidence>
<evidence type="ECO:0000256" key="6">
    <source>
        <dbReference type="ARBA" id="ARBA00022989"/>
    </source>
</evidence>
<evidence type="ECO:0000256" key="1">
    <source>
        <dbReference type="ARBA" id="ARBA00004651"/>
    </source>
</evidence>
<feature type="transmembrane region" description="Helical" evidence="8">
    <location>
        <begin position="55"/>
        <end position="74"/>
    </location>
</feature>
<comment type="subcellular location">
    <subcellularLocation>
        <location evidence="1">Cell membrane</location>
        <topology evidence="1">Multi-pass membrane protein</topology>
    </subcellularLocation>
</comment>
<organism evidence="9 10">
    <name type="scientific">Chthoniobacter flavus Ellin428</name>
    <dbReference type="NCBI Taxonomy" id="497964"/>
    <lineage>
        <taxon>Bacteria</taxon>
        <taxon>Pseudomonadati</taxon>
        <taxon>Verrucomicrobiota</taxon>
        <taxon>Spartobacteria</taxon>
        <taxon>Chthoniobacterales</taxon>
        <taxon>Chthoniobacteraceae</taxon>
        <taxon>Chthoniobacter</taxon>
    </lineage>
</organism>
<feature type="transmembrane region" description="Helical" evidence="8">
    <location>
        <begin position="24"/>
        <end position="43"/>
    </location>
</feature>
<dbReference type="Pfam" id="PF09721">
    <property type="entry name" value="Exosortase_EpsH"/>
    <property type="match status" value="1"/>
</dbReference>
<dbReference type="InParanoid" id="B4D1H5"/>
<dbReference type="GO" id="GO:0008233">
    <property type="term" value="F:peptidase activity"/>
    <property type="evidence" value="ECO:0007669"/>
    <property type="project" value="UniProtKB-KW"/>
</dbReference>
<name>B4D1H5_9BACT</name>
<evidence type="ECO:0000256" key="5">
    <source>
        <dbReference type="ARBA" id="ARBA00022801"/>
    </source>
</evidence>
<feature type="transmembrane region" description="Helical" evidence="8">
    <location>
        <begin position="109"/>
        <end position="129"/>
    </location>
</feature>
<keyword evidence="4 8" id="KW-0812">Transmembrane</keyword>
<gene>
    <name evidence="9" type="ORF">CfE428DRAFT_2763</name>
</gene>
<keyword evidence="3" id="KW-0645">Protease</keyword>
<reference evidence="9 10" key="1">
    <citation type="journal article" date="2011" name="J. Bacteriol.">
        <title>Genome sequence of Chthoniobacter flavus Ellin428, an aerobic heterotrophic soil bacterium.</title>
        <authorList>
            <person name="Kant R."/>
            <person name="van Passel M.W."/>
            <person name="Palva A."/>
            <person name="Lucas S."/>
            <person name="Lapidus A."/>
            <person name="Glavina Del Rio T."/>
            <person name="Dalin E."/>
            <person name="Tice H."/>
            <person name="Bruce D."/>
            <person name="Goodwin L."/>
            <person name="Pitluck S."/>
            <person name="Larimer F.W."/>
            <person name="Land M.L."/>
            <person name="Hauser L."/>
            <person name="Sangwan P."/>
            <person name="de Vos W.M."/>
            <person name="Janssen P.H."/>
            <person name="Smidt H."/>
        </authorList>
    </citation>
    <scope>NUCLEOTIDE SEQUENCE [LARGE SCALE GENOMIC DNA]</scope>
    <source>
        <strain evidence="9 10">Ellin428</strain>
    </source>
</reference>
<evidence type="ECO:0000256" key="8">
    <source>
        <dbReference type="SAM" id="Phobius"/>
    </source>
</evidence>
<sequence length="474" mass="52509">MGGPPFWPLFLFKLRWDDRPAPSVPLQGAIWIAAALALLVPPTRWLQEAAPERAICAWSFALAVAGIALSLMALAGGTSWLRWFSFPLAFILTAVPWPHSMELMLSNSLMHGTAGATVEILCLIGIPALQAGNLVHIETGVIDIDEACSGIRSLQAMVMLSLFLGELFRLKPARRLWLMVAGLAVTILANVIRTVVLASLGAHQGMNAVDRYHDTAGLCVLVVSLSVTLLIAYRLRSSKAPMLAPQSLPLRWALPVPWCTALLVWFLATEIAVETWYQAHEPKWQGWSWAIQWPKQDKQFQFLDIPARSKRLLMCDESQAATWRDADGGFWSLYLIRWNPGNLQAESAKVHRPDVCLNAEGAVMEHDFGTHVSTVGAMPIPFHSYSFRMGEDRLYVFFCLREEQPGEIAGTAIPEFEGTGMFQRALRGRRHVGEQSLEIAMSGYRSEQSAQEAFQARLGQLLKVRADAAARAGR</sequence>
<protein>
    <recommendedName>
        <fullName evidence="11">Eight transmembrane protein EpsH</fullName>
    </recommendedName>
</protein>
<keyword evidence="2" id="KW-1003">Cell membrane</keyword>
<feature type="transmembrane region" description="Helical" evidence="8">
    <location>
        <begin position="176"/>
        <end position="195"/>
    </location>
</feature>
<evidence type="ECO:0000313" key="10">
    <source>
        <dbReference type="Proteomes" id="UP000005824"/>
    </source>
</evidence>
<evidence type="ECO:0000256" key="2">
    <source>
        <dbReference type="ARBA" id="ARBA00022475"/>
    </source>
</evidence>
<evidence type="ECO:0000256" key="3">
    <source>
        <dbReference type="ARBA" id="ARBA00022670"/>
    </source>
</evidence>
<feature type="transmembrane region" description="Helical" evidence="8">
    <location>
        <begin position="248"/>
        <end position="268"/>
    </location>
</feature>
<dbReference type="InterPro" id="IPR019127">
    <property type="entry name" value="Exosortase"/>
</dbReference>
<dbReference type="GO" id="GO:0006508">
    <property type="term" value="P:proteolysis"/>
    <property type="evidence" value="ECO:0007669"/>
    <property type="project" value="UniProtKB-KW"/>
</dbReference>
<dbReference type="Proteomes" id="UP000005824">
    <property type="component" value="Unassembled WGS sequence"/>
</dbReference>
<keyword evidence="10" id="KW-1185">Reference proteome</keyword>
<dbReference type="InterPro" id="IPR026392">
    <property type="entry name" value="Exo/Archaeosortase_dom"/>
</dbReference>
<proteinExistence type="predicted"/>
<evidence type="ECO:0000256" key="4">
    <source>
        <dbReference type="ARBA" id="ARBA00022692"/>
    </source>
</evidence>
<feature type="transmembrane region" description="Helical" evidence="8">
    <location>
        <begin position="215"/>
        <end position="236"/>
    </location>
</feature>
<comment type="caution">
    <text evidence="9">The sequence shown here is derived from an EMBL/GenBank/DDBJ whole genome shotgun (WGS) entry which is preliminary data.</text>
</comment>
<evidence type="ECO:0000256" key="7">
    <source>
        <dbReference type="ARBA" id="ARBA00023136"/>
    </source>
</evidence>